<feature type="non-terminal residue" evidence="4">
    <location>
        <position position="1"/>
    </location>
</feature>
<dbReference type="CDD" id="cd00200">
    <property type="entry name" value="WD40"/>
    <property type="match status" value="1"/>
</dbReference>
<dbReference type="InParanoid" id="A0A1B7N4W2"/>
<dbReference type="STRING" id="1314800.A0A1B7N4W2"/>
<evidence type="ECO:0000256" key="2">
    <source>
        <dbReference type="ARBA" id="ARBA00022737"/>
    </source>
</evidence>
<dbReference type="SMART" id="SM00320">
    <property type="entry name" value="WD40"/>
    <property type="match status" value="6"/>
</dbReference>
<proteinExistence type="predicted"/>
<dbReference type="PROSITE" id="PS50082">
    <property type="entry name" value="WD_REPEATS_2"/>
    <property type="match status" value="3"/>
</dbReference>
<dbReference type="AlphaFoldDB" id="A0A1B7N4W2"/>
<dbReference type="InterPro" id="IPR036322">
    <property type="entry name" value="WD40_repeat_dom_sf"/>
</dbReference>
<accession>A0A1B7N4W2</accession>
<sequence length="278" mass="30521">HKSPVLSLASTSDQKKLISGSFDGSIRIFDTATWNQITILHHENRDGVAALALFQDDRLLASISNDDIRLWDLDTNFPVGPPTQDGDSVVISLCWSTDGEHVLTGYLEGMIRVWNIRSGNTILGPIKTGHKKLCVATYFHDKTKIATGGKDENAIKIWDAMTGKLLSTVKHDSAVGSLASTSDQKKLISGSFDGSIRIFDTATWKQVRVAILKGHTELVRSIALFQNDRLLASVSIDNIRLWDLDTNFPVGPPIQREHVDAAAISTDGKLLIAFSWNT</sequence>
<evidence type="ECO:0000313" key="5">
    <source>
        <dbReference type="Proteomes" id="UP000092154"/>
    </source>
</evidence>
<organism evidence="4 5">
    <name type="scientific">Rhizopogon vinicolor AM-OR11-026</name>
    <dbReference type="NCBI Taxonomy" id="1314800"/>
    <lineage>
        <taxon>Eukaryota</taxon>
        <taxon>Fungi</taxon>
        <taxon>Dikarya</taxon>
        <taxon>Basidiomycota</taxon>
        <taxon>Agaricomycotina</taxon>
        <taxon>Agaricomycetes</taxon>
        <taxon>Agaricomycetidae</taxon>
        <taxon>Boletales</taxon>
        <taxon>Suillineae</taxon>
        <taxon>Rhizopogonaceae</taxon>
        <taxon>Rhizopogon</taxon>
    </lineage>
</organism>
<dbReference type="Pfam" id="PF00400">
    <property type="entry name" value="WD40"/>
    <property type="match status" value="5"/>
</dbReference>
<dbReference type="PROSITE" id="PS50294">
    <property type="entry name" value="WD_REPEATS_REGION"/>
    <property type="match status" value="1"/>
</dbReference>
<dbReference type="SUPFAM" id="SSF50978">
    <property type="entry name" value="WD40 repeat-like"/>
    <property type="match status" value="1"/>
</dbReference>
<evidence type="ECO:0000313" key="4">
    <source>
        <dbReference type="EMBL" id="OAX39897.1"/>
    </source>
</evidence>
<protein>
    <submittedName>
        <fullName evidence="4">WD40 repeat-like protein</fullName>
    </submittedName>
</protein>
<dbReference type="Gene3D" id="2.130.10.10">
    <property type="entry name" value="YVTN repeat-like/Quinoprotein amine dehydrogenase"/>
    <property type="match status" value="2"/>
</dbReference>
<evidence type="ECO:0000256" key="3">
    <source>
        <dbReference type="PROSITE-ProRule" id="PRU00221"/>
    </source>
</evidence>
<gene>
    <name evidence="4" type="ORF">K503DRAFT_644568</name>
</gene>
<dbReference type="InterPro" id="IPR015943">
    <property type="entry name" value="WD40/YVTN_repeat-like_dom_sf"/>
</dbReference>
<dbReference type="EMBL" id="KV448231">
    <property type="protein sequence ID" value="OAX39897.1"/>
    <property type="molecule type" value="Genomic_DNA"/>
</dbReference>
<keyword evidence="1 3" id="KW-0853">WD repeat</keyword>
<dbReference type="Proteomes" id="UP000092154">
    <property type="component" value="Unassembled WGS sequence"/>
</dbReference>
<feature type="repeat" description="WD" evidence="3">
    <location>
        <begin position="1"/>
        <end position="39"/>
    </location>
</feature>
<name>A0A1B7N4W2_9AGAM</name>
<feature type="repeat" description="WD" evidence="3">
    <location>
        <begin position="83"/>
        <end position="124"/>
    </location>
</feature>
<reference evidence="4 5" key="1">
    <citation type="submission" date="2016-06" db="EMBL/GenBank/DDBJ databases">
        <title>Comparative genomics of the ectomycorrhizal sister species Rhizopogon vinicolor and Rhizopogon vesiculosus (Basidiomycota: Boletales) reveals a divergence of the mating type B locus.</title>
        <authorList>
            <consortium name="DOE Joint Genome Institute"/>
            <person name="Mujic A.B."/>
            <person name="Kuo A."/>
            <person name="Tritt A."/>
            <person name="Lipzen A."/>
            <person name="Chen C."/>
            <person name="Johnson J."/>
            <person name="Sharma A."/>
            <person name="Barry K."/>
            <person name="Grigoriev I.V."/>
            <person name="Spatafora J.W."/>
        </authorList>
    </citation>
    <scope>NUCLEOTIDE SEQUENCE [LARGE SCALE GENOMIC DNA]</scope>
    <source>
        <strain evidence="4 5">AM-OR11-026</strain>
    </source>
</reference>
<keyword evidence="5" id="KW-1185">Reference proteome</keyword>
<dbReference type="PANTHER" id="PTHR19848:SF8">
    <property type="entry name" value="F-BOX AND WD REPEAT DOMAIN CONTAINING 7"/>
    <property type="match status" value="1"/>
</dbReference>
<feature type="repeat" description="WD" evidence="3">
    <location>
        <begin position="168"/>
        <end position="209"/>
    </location>
</feature>
<dbReference type="PANTHER" id="PTHR19848">
    <property type="entry name" value="WD40 REPEAT PROTEIN"/>
    <property type="match status" value="1"/>
</dbReference>
<evidence type="ECO:0000256" key="1">
    <source>
        <dbReference type="ARBA" id="ARBA00022574"/>
    </source>
</evidence>
<dbReference type="InterPro" id="IPR001680">
    <property type="entry name" value="WD40_rpt"/>
</dbReference>
<feature type="non-terminal residue" evidence="4">
    <location>
        <position position="278"/>
    </location>
</feature>
<keyword evidence="2" id="KW-0677">Repeat</keyword>
<dbReference type="OrthoDB" id="2616995at2759"/>